<dbReference type="Pfam" id="PF03099">
    <property type="entry name" value="BPL_LplA_LipB"/>
    <property type="match status" value="1"/>
</dbReference>
<dbReference type="GO" id="GO:0005524">
    <property type="term" value="F:ATP binding"/>
    <property type="evidence" value="ECO:0007669"/>
    <property type="project" value="UniProtKB-UniRule"/>
</dbReference>
<dbReference type="Proteomes" id="UP000036097">
    <property type="component" value="Unassembled WGS sequence"/>
</dbReference>
<evidence type="ECO:0000256" key="1">
    <source>
        <dbReference type="ARBA" id="ARBA00022598"/>
    </source>
</evidence>
<dbReference type="Gene3D" id="2.30.30.100">
    <property type="match status" value="1"/>
</dbReference>
<evidence type="ECO:0000313" key="9">
    <source>
        <dbReference type="Proteomes" id="UP000036097"/>
    </source>
</evidence>
<feature type="binding site" evidence="6">
    <location>
        <begin position="116"/>
        <end position="118"/>
    </location>
    <ligand>
        <name>biotin</name>
        <dbReference type="ChEBI" id="CHEBI:57586"/>
    </ligand>
</feature>
<dbReference type="Pfam" id="PF08279">
    <property type="entry name" value="HTH_11"/>
    <property type="match status" value="1"/>
</dbReference>
<dbReference type="GO" id="GO:0003677">
    <property type="term" value="F:DNA binding"/>
    <property type="evidence" value="ECO:0007669"/>
    <property type="project" value="UniProtKB-UniRule"/>
</dbReference>
<dbReference type="PANTHER" id="PTHR12835">
    <property type="entry name" value="BIOTIN PROTEIN LIGASE"/>
    <property type="match status" value="1"/>
</dbReference>
<reference evidence="8 9" key="1">
    <citation type="submission" date="2015-05" db="EMBL/GenBank/DDBJ databases">
        <title>Photobacterium galathea sp. nov.</title>
        <authorList>
            <person name="Machado H."/>
            <person name="Gram L."/>
        </authorList>
    </citation>
    <scope>NUCLEOTIDE SEQUENCE [LARGE SCALE GENOMIC DNA]</scope>
    <source>
        <strain evidence="8 9">CGMCC 1.12159</strain>
    </source>
</reference>
<dbReference type="PROSITE" id="PS51733">
    <property type="entry name" value="BPL_LPL_CATALYTIC"/>
    <property type="match status" value="1"/>
</dbReference>
<comment type="catalytic activity">
    <reaction evidence="5 6">
        <text>biotin + L-lysyl-[protein] + ATP = N(6)-biotinyl-L-lysyl-[protein] + AMP + diphosphate + H(+)</text>
        <dbReference type="Rhea" id="RHEA:11756"/>
        <dbReference type="Rhea" id="RHEA-COMP:9752"/>
        <dbReference type="Rhea" id="RHEA-COMP:10505"/>
        <dbReference type="ChEBI" id="CHEBI:15378"/>
        <dbReference type="ChEBI" id="CHEBI:29969"/>
        <dbReference type="ChEBI" id="CHEBI:30616"/>
        <dbReference type="ChEBI" id="CHEBI:33019"/>
        <dbReference type="ChEBI" id="CHEBI:57586"/>
        <dbReference type="ChEBI" id="CHEBI:83144"/>
        <dbReference type="ChEBI" id="CHEBI:456215"/>
        <dbReference type="EC" id="6.3.4.15"/>
    </reaction>
</comment>
<comment type="caution">
    <text evidence="8">The sequence shown here is derived from an EMBL/GenBank/DDBJ whole genome shotgun (WGS) entry which is preliminary data.</text>
</comment>
<feature type="binding site" evidence="6">
    <location>
        <position position="183"/>
    </location>
    <ligand>
        <name>biotin</name>
        <dbReference type="ChEBI" id="CHEBI:57586"/>
    </ligand>
</feature>
<dbReference type="GO" id="GO:0006355">
    <property type="term" value="P:regulation of DNA-templated transcription"/>
    <property type="evidence" value="ECO:0007669"/>
    <property type="project" value="UniProtKB-UniRule"/>
</dbReference>
<dbReference type="PATRIC" id="fig|1195763.3.peg.4900"/>
<dbReference type="Gene3D" id="1.10.10.10">
    <property type="entry name" value="Winged helix-like DNA-binding domain superfamily/Winged helix DNA-binding domain"/>
    <property type="match status" value="1"/>
</dbReference>
<dbReference type="InterPro" id="IPR008988">
    <property type="entry name" value="Transcriptional_repressor_C"/>
</dbReference>
<keyword evidence="3 6" id="KW-0067">ATP-binding</keyword>
<dbReference type="InterPro" id="IPR045864">
    <property type="entry name" value="aa-tRNA-synth_II/BPL/LPL"/>
</dbReference>
<evidence type="ECO:0000256" key="6">
    <source>
        <dbReference type="HAMAP-Rule" id="MF_00978"/>
    </source>
</evidence>
<proteinExistence type="inferred from homology"/>
<keyword evidence="4 6" id="KW-0092">Biotin</keyword>
<dbReference type="GO" id="GO:0004077">
    <property type="term" value="F:biotin--[biotin carboxyl-carrier protein] ligase activity"/>
    <property type="evidence" value="ECO:0007669"/>
    <property type="project" value="UniProtKB-UniRule"/>
</dbReference>
<dbReference type="InterPro" id="IPR011991">
    <property type="entry name" value="ArsR-like_HTH"/>
</dbReference>
<dbReference type="CDD" id="cd00090">
    <property type="entry name" value="HTH_ARSR"/>
    <property type="match status" value="1"/>
</dbReference>
<name>A0A0J1GJA5_9GAMM</name>
<evidence type="ECO:0000256" key="5">
    <source>
        <dbReference type="ARBA" id="ARBA00047846"/>
    </source>
</evidence>
<keyword evidence="6" id="KW-0238">DNA-binding</keyword>
<keyword evidence="1 6" id="KW-0436">Ligase</keyword>
<organism evidence="8 9">
    <name type="scientific">Photobacterium aquae</name>
    <dbReference type="NCBI Taxonomy" id="1195763"/>
    <lineage>
        <taxon>Bacteria</taxon>
        <taxon>Pseudomonadati</taxon>
        <taxon>Pseudomonadota</taxon>
        <taxon>Gammaproteobacteria</taxon>
        <taxon>Vibrionales</taxon>
        <taxon>Vibrionaceae</taxon>
        <taxon>Photobacterium</taxon>
    </lineage>
</organism>
<dbReference type="InterPro" id="IPR036388">
    <property type="entry name" value="WH-like_DNA-bd_sf"/>
</dbReference>
<dbReference type="PANTHER" id="PTHR12835:SF5">
    <property type="entry name" value="BIOTIN--PROTEIN LIGASE"/>
    <property type="match status" value="1"/>
</dbReference>
<dbReference type="Pfam" id="PF02237">
    <property type="entry name" value="BPL_C"/>
    <property type="match status" value="1"/>
</dbReference>
<dbReference type="OrthoDB" id="9807064at2"/>
<dbReference type="FunFam" id="3.30.930.10:FF:000050">
    <property type="entry name" value="Bifunctional ligase/repressor BirA"/>
    <property type="match status" value="1"/>
</dbReference>
<dbReference type="RefSeq" id="WP_047881218.1">
    <property type="nucleotide sequence ID" value="NZ_LDOT01000078.1"/>
</dbReference>
<keyword evidence="6" id="KW-0805">Transcription regulation</keyword>
<evidence type="ECO:0000256" key="2">
    <source>
        <dbReference type="ARBA" id="ARBA00022741"/>
    </source>
</evidence>
<comment type="similarity">
    <text evidence="6">Belongs to the biotin--protein ligase family.</text>
</comment>
<dbReference type="EC" id="6.3.4.15" evidence="6"/>
<evidence type="ECO:0000259" key="7">
    <source>
        <dbReference type="PROSITE" id="PS51733"/>
    </source>
</evidence>
<feature type="binding site" evidence="6">
    <location>
        <begin position="89"/>
        <end position="91"/>
    </location>
    <ligand>
        <name>biotin</name>
        <dbReference type="ChEBI" id="CHEBI:57586"/>
    </ligand>
</feature>
<accession>A0A0J1GJA5</accession>
<keyword evidence="2 6" id="KW-0547">Nucleotide-binding</keyword>
<protein>
    <recommendedName>
        <fullName evidence="6">Bifunctional ligase/repressor BirA</fullName>
    </recommendedName>
    <alternativeName>
        <fullName evidence="6">Biotin operon repressor</fullName>
    </alternativeName>
    <alternativeName>
        <fullName evidence="6">Biotin--[acetyl-CoA-carboxylase] ligase</fullName>
        <ecNumber evidence="6">6.3.4.15</ecNumber>
    </alternativeName>
    <alternativeName>
        <fullName evidence="6">Biotin--protein ligase</fullName>
    </alternativeName>
    <alternativeName>
        <fullName evidence="6">Biotin-[acetyl-CoA carboxylase] synthetase</fullName>
    </alternativeName>
</protein>
<dbReference type="InterPro" id="IPR003142">
    <property type="entry name" value="BPL_C"/>
</dbReference>
<dbReference type="SUPFAM" id="SSF55681">
    <property type="entry name" value="Class II aaRS and biotin synthetases"/>
    <property type="match status" value="1"/>
</dbReference>
<dbReference type="GO" id="GO:0005737">
    <property type="term" value="C:cytoplasm"/>
    <property type="evidence" value="ECO:0007669"/>
    <property type="project" value="TreeGrafter"/>
</dbReference>
<dbReference type="InterPro" id="IPR004143">
    <property type="entry name" value="BPL_LPL_catalytic"/>
</dbReference>
<dbReference type="InterPro" id="IPR036390">
    <property type="entry name" value="WH_DNA-bd_sf"/>
</dbReference>
<dbReference type="SUPFAM" id="SSF50037">
    <property type="entry name" value="C-terminal domain of transcriptional repressors"/>
    <property type="match status" value="1"/>
</dbReference>
<dbReference type="EMBL" id="LDOT01000078">
    <property type="protein sequence ID" value="KLU99598.1"/>
    <property type="molecule type" value="Genomic_DNA"/>
</dbReference>
<gene>
    <name evidence="6" type="primary">birA</name>
    <name evidence="8" type="ORF">ABT56_22890</name>
</gene>
<dbReference type="NCBIfam" id="TIGR00121">
    <property type="entry name" value="birA_ligase"/>
    <property type="match status" value="1"/>
</dbReference>
<comment type="function">
    <text evidence="6">Acts both as a biotin--[acetyl-CoA-carboxylase] ligase and a biotin-operon repressor. In the presence of ATP, BirA activates biotin to form the BirA-biotinyl-5'-adenylate (BirA-bio-5'-AMP or holoBirA) complex. HoloBirA can either transfer the biotinyl moiety to the biotin carboxyl carrier protein (BCCP) subunit of acetyl-CoA carboxylase, or bind to the biotin operator site and inhibit transcription of the operon.</text>
</comment>
<dbReference type="InterPro" id="IPR030855">
    <property type="entry name" value="Bifunct_BirA"/>
</dbReference>
<feature type="domain" description="BPL/LPL catalytic" evidence="7">
    <location>
        <begin position="66"/>
        <end position="255"/>
    </location>
</feature>
<dbReference type="InterPro" id="IPR004408">
    <property type="entry name" value="Biotin_CoA_COase_ligase"/>
</dbReference>
<sequence>MRDHSTRLALIQMLVDGAFHSGEELGEALGISRAAISKHMKVLRSWGLDIYRVQGKGYCLSGQFELLDEAKIAALVACPSLNVIPVIDSTNQYLLERVGQLPKGAVCLAEYQAAGRGRRGRQWLSPFGSNLYLSMYWRLDAGMAAAMGLSLVVGVALAETLQSFGAADVKVKWPNDLYYQDKKLAGILVEMTGQAGDAAHLVIGMGLNIAMPEHEGESIGQAWTNLTEACGALPGRNALAASLIERLQRTLEDYEEKGLEGFLDRWNRLDNYLDRPVRLLIGNREVEGVARGINAQGALLLETVDGLVPFIGGEISLRGC</sequence>
<dbReference type="HAMAP" id="MF_00978">
    <property type="entry name" value="Bifunct_BirA"/>
    <property type="match status" value="1"/>
</dbReference>
<dbReference type="InterPro" id="IPR013196">
    <property type="entry name" value="HTH_11"/>
</dbReference>
<dbReference type="Gene3D" id="3.30.930.10">
    <property type="entry name" value="Bira Bifunctional Protein, Domain 2"/>
    <property type="match status" value="1"/>
</dbReference>
<evidence type="ECO:0000256" key="4">
    <source>
        <dbReference type="ARBA" id="ARBA00023267"/>
    </source>
</evidence>
<dbReference type="NCBIfam" id="NF008849">
    <property type="entry name" value="PRK11886.1-4"/>
    <property type="match status" value="1"/>
</dbReference>
<keyword evidence="9" id="KW-1185">Reference proteome</keyword>
<dbReference type="AlphaFoldDB" id="A0A0J1GJA5"/>
<feature type="binding site" evidence="6">
    <location>
        <position position="112"/>
    </location>
    <ligand>
        <name>biotin</name>
        <dbReference type="ChEBI" id="CHEBI:57586"/>
    </ligand>
</feature>
<dbReference type="SUPFAM" id="SSF46785">
    <property type="entry name" value="Winged helix' DNA-binding domain"/>
    <property type="match status" value="1"/>
</dbReference>
<keyword evidence="6" id="KW-0678">Repressor</keyword>
<dbReference type="STRING" id="1195763.ABT56_22890"/>
<dbReference type="NCBIfam" id="NF008847">
    <property type="entry name" value="PRK11886.1-2"/>
    <property type="match status" value="1"/>
</dbReference>
<evidence type="ECO:0000256" key="3">
    <source>
        <dbReference type="ARBA" id="ARBA00022840"/>
    </source>
</evidence>
<feature type="DNA-binding region" description="H-T-H motif" evidence="6">
    <location>
        <begin position="22"/>
        <end position="41"/>
    </location>
</feature>
<keyword evidence="6" id="KW-0804">Transcription</keyword>
<dbReference type="CDD" id="cd16442">
    <property type="entry name" value="BPL"/>
    <property type="match status" value="1"/>
</dbReference>
<evidence type="ECO:0000313" key="8">
    <source>
        <dbReference type="EMBL" id="KLU99598.1"/>
    </source>
</evidence>